<evidence type="ECO:0000313" key="18">
    <source>
        <dbReference type="EMBL" id="EQD28896.1"/>
    </source>
</evidence>
<comment type="catalytic activity">
    <reaction evidence="16">
        <text>riboflavin + CTP = CDP + FMN + H(+)</text>
        <dbReference type="Rhea" id="RHEA:25021"/>
        <dbReference type="ChEBI" id="CHEBI:15378"/>
        <dbReference type="ChEBI" id="CHEBI:37563"/>
        <dbReference type="ChEBI" id="CHEBI:57986"/>
        <dbReference type="ChEBI" id="CHEBI:58069"/>
        <dbReference type="ChEBI" id="CHEBI:58210"/>
        <dbReference type="EC" id="2.7.1.161"/>
    </reaction>
</comment>
<dbReference type="UniPathway" id="UPA00276">
    <property type="reaction ID" value="UER00929"/>
</dbReference>
<feature type="domain" description="Riboflavin kinase" evidence="17">
    <location>
        <begin position="4"/>
        <end position="77"/>
    </location>
</feature>
<dbReference type="GO" id="GO:0009398">
    <property type="term" value="P:FMN biosynthetic process"/>
    <property type="evidence" value="ECO:0007669"/>
    <property type="project" value="UniProtKB-UniPathway"/>
</dbReference>
<dbReference type="GO" id="GO:0046872">
    <property type="term" value="F:metal ion binding"/>
    <property type="evidence" value="ECO:0007669"/>
    <property type="project" value="UniProtKB-KW"/>
</dbReference>
<evidence type="ECO:0000256" key="9">
    <source>
        <dbReference type="ARBA" id="ARBA00022723"/>
    </source>
</evidence>
<dbReference type="GO" id="GO:0008531">
    <property type="term" value="F:riboflavin kinase activity"/>
    <property type="evidence" value="ECO:0007669"/>
    <property type="project" value="InterPro"/>
</dbReference>
<proteinExistence type="inferred from homology"/>
<dbReference type="GO" id="GO:0009231">
    <property type="term" value="P:riboflavin biosynthetic process"/>
    <property type="evidence" value="ECO:0007669"/>
    <property type="project" value="InterPro"/>
</dbReference>
<evidence type="ECO:0000256" key="6">
    <source>
        <dbReference type="ARBA" id="ARBA00022630"/>
    </source>
</evidence>
<protein>
    <recommendedName>
        <fullName evidence="5">Riboflavin kinase</fullName>
        <ecNumber evidence="4">2.7.1.161</ecNumber>
    </recommendedName>
    <alternativeName>
        <fullName evidence="14">CTP-dependent riboflavin kinase</fullName>
    </alternativeName>
    <alternativeName>
        <fullName evidence="15">CTP:riboflavin 5'-phosphotransferase</fullName>
    </alternativeName>
    <alternativeName>
        <fullName evidence="13">Flavokinase</fullName>
    </alternativeName>
</protein>
<evidence type="ECO:0000256" key="5">
    <source>
        <dbReference type="ARBA" id="ARBA00017394"/>
    </source>
</evidence>
<dbReference type="PANTHER" id="PTHR40706:SF1">
    <property type="entry name" value="RIBOFLAVIN KINASE"/>
    <property type="match status" value="1"/>
</dbReference>
<evidence type="ECO:0000256" key="4">
    <source>
        <dbReference type="ARBA" id="ARBA00011987"/>
    </source>
</evidence>
<dbReference type="GO" id="GO:0000166">
    <property type="term" value="F:nucleotide binding"/>
    <property type="evidence" value="ECO:0007669"/>
    <property type="project" value="UniProtKB-KW"/>
</dbReference>
<evidence type="ECO:0000256" key="12">
    <source>
        <dbReference type="ARBA" id="ARBA00022842"/>
    </source>
</evidence>
<evidence type="ECO:0000256" key="15">
    <source>
        <dbReference type="ARBA" id="ARBA00033116"/>
    </source>
</evidence>
<evidence type="ECO:0000256" key="11">
    <source>
        <dbReference type="ARBA" id="ARBA00022777"/>
    </source>
</evidence>
<dbReference type="EMBL" id="AUZY01012638">
    <property type="protein sequence ID" value="EQD28896.1"/>
    <property type="molecule type" value="Genomic_DNA"/>
</dbReference>
<comment type="cofactor">
    <cofactor evidence="1">
        <name>Mg(2+)</name>
        <dbReference type="ChEBI" id="CHEBI:18420"/>
    </cofactor>
</comment>
<keyword evidence="6" id="KW-0285">Flavoprotein</keyword>
<evidence type="ECO:0000256" key="1">
    <source>
        <dbReference type="ARBA" id="ARBA00001946"/>
    </source>
</evidence>
<accession>T0Y1D7</accession>
<evidence type="ECO:0000256" key="8">
    <source>
        <dbReference type="ARBA" id="ARBA00022679"/>
    </source>
</evidence>
<reference evidence="18" key="2">
    <citation type="journal article" date="2014" name="ISME J.">
        <title>Microbial stratification in low pH oxic and suboxic macroscopic growths along an acid mine drainage.</title>
        <authorList>
            <person name="Mendez-Garcia C."/>
            <person name="Mesa V."/>
            <person name="Sprenger R.R."/>
            <person name="Richter M."/>
            <person name="Diez M.S."/>
            <person name="Solano J."/>
            <person name="Bargiela R."/>
            <person name="Golyshina O.V."/>
            <person name="Manteca A."/>
            <person name="Ramos J.L."/>
            <person name="Gallego J.R."/>
            <person name="Llorente I."/>
            <person name="Martins Dos Santos V.A."/>
            <person name="Jensen O.N."/>
            <person name="Pelaez A.I."/>
            <person name="Sanchez J."/>
            <person name="Ferrer M."/>
        </authorList>
    </citation>
    <scope>NUCLEOTIDE SEQUENCE</scope>
</reference>
<organism evidence="18">
    <name type="scientific">mine drainage metagenome</name>
    <dbReference type="NCBI Taxonomy" id="410659"/>
    <lineage>
        <taxon>unclassified sequences</taxon>
        <taxon>metagenomes</taxon>
        <taxon>ecological metagenomes</taxon>
    </lineage>
</organism>
<comment type="pathway">
    <text evidence="2">Cofactor biosynthesis; FMN biosynthesis; FMN from riboflavin (CTP route): step 1/1.</text>
</comment>
<evidence type="ECO:0000256" key="10">
    <source>
        <dbReference type="ARBA" id="ARBA00022741"/>
    </source>
</evidence>
<keyword evidence="10" id="KW-0547">Nucleotide-binding</keyword>
<evidence type="ECO:0000256" key="16">
    <source>
        <dbReference type="ARBA" id="ARBA00047857"/>
    </source>
</evidence>
<dbReference type="SUPFAM" id="SSF82114">
    <property type="entry name" value="Riboflavin kinase-like"/>
    <property type="match status" value="1"/>
</dbReference>
<keyword evidence="11 18" id="KW-0418">Kinase</keyword>
<dbReference type="PANTHER" id="PTHR40706">
    <property type="entry name" value="RIBOFLAVIN KINASE"/>
    <property type="match status" value="1"/>
</dbReference>
<dbReference type="InterPro" id="IPR039063">
    <property type="entry name" value="RibK_CTP-dep"/>
</dbReference>
<dbReference type="InterPro" id="IPR023602">
    <property type="entry name" value="Riboflavin_kinase_CTP-dep"/>
</dbReference>
<keyword evidence="7" id="KW-0288">FMN</keyword>
<dbReference type="InterPro" id="IPR023465">
    <property type="entry name" value="Riboflavin_kinase_dom_sf"/>
</dbReference>
<keyword evidence="12" id="KW-0460">Magnesium</keyword>
<comment type="similarity">
    <text evidence="3">Belongs to the archaeal riboflavin kinase family.</text>
</comment>
<dbReference type="Pfam" id="PF01982">
    <property type="entry name" value="CTP-dep_RFKase"/>
    <property type="match status" value="1"/>
</dbReference>
<feature type="non-terminal residue" evidence="18">
    <location>
        <position position="1"/>
    </location>
</feature>
<dbReference type="Gene3D" id="2.40.30.30">
    <property type="entry name" value="Riboflavin kinase-like"/>
    <property type="match status" value="1"/>
</dbReference>
<evidence type="ECO:0000259" key="17">
    <source>
        <dbReference type="Pfam" id="PF01982"/>
    </source>
</evidence>
<keyword evidence="9" id="KW-0479">Metal-binding</keyword>
<evidence type="ECO:0000256" key="13">
    <source>
        <dbReference type="ARBA" id="ARBA00029789"/>
    </source>
</evidence>
<name>T0Y1D7_9ZZZZ</name>
<evidence type="ECO:0000256" key="7">
    <source>
        <dbReference type="ARBA" id="ARBA00022643"/>
    </source>
</evidence>
<gene>
    <name evidence="18" type="ORF">B1B_18838</name>
</gene>
<keyword evidence="8 18" id="KW-0808">Transferase</keyword>
<comment type="caution">
    <text evidence="18">The sequence shown here is derived from an EMBL/GenBank/DDBJ whole genome shotgun (WGS) entry which is preliminary data.</text>
</comment>
<reference evidence="18" key="1">
    <citation type="submission" date="2013-08" db="EMBL/GenBank/DDBJ databases">
        <authorList>
            <person name="Mendez C."/>
            <person name="Richter M."/>
            <person name="Ferrer M."/>
            <person name="Sanchez J."/>
        </authorList>
    </citation>
    <scope>NUCLEOTIDE SEQUENCE</scope>
</reference>
<sequence length="81" mass="9090">IYVDRLRNSPGIRIEGFATDDRTFGPVKAFRATAGGIECAVIMPERTVHSEIVELISKEYLRERLNLADGSRVSVEIQIKD</sequence>
<dbReference type="EC" id="2.7.1.161" evidence="4"/>
<dbReference type="AlphaFoldDB" id="T0Y1D7"/>
<evidence type="ECO:0000256" key="3">
    <source>
        <dbReference type="ARBA" id="ARBA00006428"/>
    </source>
</evidence>
<evidence type="ECO:0000256" key="14">
    <source>
        <dbReference type="ARBA" id="ARBA00030544"/>
    </source>
</evidence>
<evidence type="ECO:0000256" key="2">
    <source>
        <dbReference type="ARBA" id="ARBA00005219"/>
    </source>
</evidence>